<evidence type="ECO:0000256" key="4">
    <source>
        <dbReference type="ARBA" id="ARBA00023034"/>
    </source>
</evidence>
<dbReference type="Pfam" id="PF09787">
    <property type="entry name" value="Golgin_A5"/>
    <property type="match status" value="1"/>
</dbReference>
<keyword evidence="3 8" id="KW-1133">Transmembrane helix</keyword>
<name>A0A2H8TMM8_9HEMI</name>
<accession>A0A2H8TMM8</accession>
<dbReference type="OrthoDB" id="248903at2759"/>
<evidence type="ECO:0000313" key="9">
    <source>
        <dbReference type="EMBL" id="MBW15424.1"/>
    </source>
</evidence>
<dbReference type="EMBL" id="GFXV01003619">
    <property type="protein sequence ID" value="MBW15424.1"/>
    <property type="molecule type" value="Transcribed_RNA"/>
</dbReference>
<evidence type="ECO:0000256" key="6">
    <source>
        <dbReference type="ARBA" id="ARBA00023136"/>
    </source>
</evidence>
<comment type="subcellular location">
    <subcellularLocation>
        <location evidence="1">Golgi apparatus membrane</location>
        <topology evidence="1">Single-pass type IV membrane protein</topology>
    </subcellularLocation>
</comment>
<dbReference type="AlphaFoldDB" id="A0A2H8TMM8"/>
<feature type="coiled-coil region" evidence="7">
    <location>
        <begin position="395"/>
        <end position="429"/>
    </location>
</feature>
<dbReference type="PANTHER" id="PTHR13815">
    <property type="entry name" value="GOLGIN-84"/>
    <property type="match status" value="1"/>
</dbReference>
<dbReference type="GO" id="GO:0000301">
    <property type="term" value="P:retrograde transport, vesicle recycling within Golgi"/>
    <property type="evidence" value="ECO:0007669"/>
    <property type="project" value="TreeGrafter"/>
</dbReference>
<dbReference type="InterPro" id="IPR019177">
    <property type="entry name" value="Golgin_subfamily_A_member_5"/>
</dbReference>
<keyword evidence="6 8" id="KW-0472">Membrane</keyword>
<sequence>MSWLIDLAGKAEHYLDKIDQNTAVVLQHQKEKPLKDVFKTPVSENVSVEIENKPITSVPSSPASKSLIKKPKSDSRISDEHLLQYLNSHDSTIQSQYDGQSTTYIDNSIDSISKPLTEENHMLKNEIRTLNNEMSLLQYKLKTADKDINQISMELEVNKRHSANLEKELQEAHIQLQNAQDVMFRLKEKSKTKDPVTRENNLVSDNNLLHENQILQNEISTLLKRIEVDELRLNDLTSEKLHLEMALNNIQFENKNTVKKEILINLSDECNSMTSFTKTNLNNVALKLKECLNDLEIVNIQATADQGALNTSELERSDVLTKLNAMKSNLLSIDCGLQKSLHDLSGFKERLANIDLKSFADDSCNNHGDIVNGQGLINEQMLSLKKAVTCKQAELEQVLAEKNSMAIRIESLEARLKKETNIIINVNDTDDAKAKVPHFMLEKAFDTTVARGVKRAYTSLDSFGLRTGMYLRRYPLLRTILFVYVVILHLWVMLILFSYTPETN</sequence>
<keyword evidence="2 8" id="KW-0812">Transmembrane</keyword>
<evidence type="ECO:0000256" key="3">
    <source>
        <dbReference type="ARBA" id="ARBA00022989"/>
    </source>
</evidence>
<dbReference type="GO" id="GO:0031985">
    <property type="term" value="C:Golgi cisterna"/>
    <property type="evidence" value="ECO:0007669"/>
    <property type="project" value="TreeGrafter"/>
</dbReference>
<gene>
    <name evidence="9" type="primary">Golgin84_0</name>
</gene>
<dbReference type="GO" id="GO:0007030">
    <property type="term" value="P:Golgi organization"/>
    <property type="evidence" value="ECO:0007669"/>
    <property type="project" value="InterPro"/>
</dbReference>
<dbReference type="PANTHER" id="PTHR13815:SF7">
    <property type="entry name" value="GOLGIN SUBFAMILY A MEMBER 5"/>
    <property type="match status" value="1"/>
</dbReference>
<evidence type="ECO:0000256" key="5">
    <source>
        <dbReference type="ARBA" id="ARBA00023054"/>
    </source>
</evidence>
<evidence type="ECO:0000256" key="1">
    <source>
        <dbReference type="ARBA" id="ARBA00004409"/>
    </source>
</evidence>
<feature type="coiled-coil region" evidence="7">
    <location>
        <begin position="120"/>
        <end position="189"/>
    </location>
</feature>
<keyword evidence="5 7" id="KW-0175">Coiled coil</keyword>
<evidence type="ECO:0000256" key="8">
    <source>
        <dbReference type="SAM" id="Phobius"/>
    </source>
</evidence>
<feature type="transmembrane region" description="Helical" evidence="8">
    <location>
        <begin position="476"/>
        <end position="499"/>
    </location>
</feature>
<reference evidence="9" key="1">
    <citation type="submission" date="2017-10" db="EMBL/GenBank/DDBJ databases">
        <title>Transcriptome Assembly of Sugarcane Aphid Adults.</title>
        <authorList>
            <person name="Scully E.D."/>
            <person name="Palmer N.A."/>
            <person name="Geib S.M."/>
            <person name="Sarath G."/>
            <person name="Sattler S.E."/>
        </authorList>
    </citation>
    <scope>NUCLEOTIDE SEQUENCE</scope>
    <source>
        <tissue evidence="9">Whole body</tissue>
    </source>
</reference>
<dbReference type="GO" id="GO:0000139">
    <property type="term" value="C:Golgi membrane"/>
    <property type="evidence" value="ECO:0007669"/>
    <property type="project" value="UniProtKB-SubCell"/>
</dbReference>
<organism evidence="9">
    <name type="scientific">Melanaphis sacchari</name>
    <dbReference type="NCBI Taxonomy" id="742174"/>
    <lineage>
        <taxon>Eukaryota</taxon>
        <taxon>Metazoa</taxon>
        <taxon>Ecdysozoa</taxon>
        <taxon>Arthropoda</taxon>
        <taxon>Hexapoda</taxon>
        <taxon>Insecta</taxon>
        <taxon>Pterygota</taxon>
        <taxon>Neoptera</taxon>
        <taxon>Paraneoptera</taxon>
        <taxon>Hemiptera</taxon>
        <taxon>Sternorrhyncha</taxon>
        <taxon>Aphidomorpha</taxon>
        <taxon>Aphidoidea</taxon>
        <taxon>Aphididae</taxon>
        <taxon>Aphidini</taxon>
        <taxon>Melanaphis</taxon>
    </lineage>
</organism>
<keyword evidence="4" id="KW-0333">Golgi apparatus</keyword>
<evidence type="ECO:0000256" key="2">
    <source>
        <dbReference type="ARBA" id="ARBA00022692"/>
    </source>
</evidence>
<evidence type="ECO:0000256" key="7">
    <source>
        <dbReference type="SAM" id="Coils"/>
    </source>
</evidence>
<proteinExistence type="predicted"/>
<protein>
    <submittedName>
        <fullName evidence="9">Golgin-84</fullName>
    </submittedName>
</protein>